<dbReference type="AlphaFoldDB" id="A0ABD3LDP4"/>
<feature type="domain" description="Enoyl-CoA hydratase/isomerase" evidence="3">
    <location>
        <begin position="5"/>
        <end position="209"/>
    </location>
</feature>
<keyword evidence="5" id="KW-1185">Reference proteome</keyword>
<dbReference type="GO" id="GO:0006574">
    <property type="term" value="P:L-valine catabolic process"/>
    <property type="evidence" value="ECO:0007669"/>
    <property type="project" value="UniProtKB-UniRule"/>
</dbReference>
<comment type="caution">
    <text evidence="4">The sequence shown here is derived from an EMBL/GenBank/DDBJ whole genome shotgun (WGS) entry which is preliminary data.</text>
</comment>
<evidence type="ECO:0000256" key="2">
    <source>
        <dbReference type="RuleBase" id="RU369070"/>
    </source>
</evidence>
<dbReference type="SUPFAM" id="SSF52096">
    <property type="entry name" value="ClpP/crotonase"/>
    <property type="match status" value="1"/>
</dbReference>
<dbReference type="EMBL" id="JBJKBG010000003">
    <property type="protein sequence ID" value="KAL3746355.1"/>
    <property type="molecule type" value="Genomic_DNA"/>
</dbReference>
<dbReference type="InterPro" id="IPR029045">
    <property type="entry name" value="ClpP/crotonase-like_dom_sf"/>
</dbReference>
<accession>A0ABD3LDP4</accession>
<proteinExistence type="inferred from homology"/>
<dbReference type="EC" id="3.1.2.4" evidence="2"/>
<reference evidence="4 5" key="1">
    <citation type="submission" date="2024-11" db="EMBL/GenBank/DDBJ databases">
        <title>Chromosome-level genome assembly of Eucalyptus globulus Labill. provides insights into its genome evolution.</title>
        <authorList>
            <person name="Li X."/>
        </authorList>
    </citation>
    <scope>NUCLEOTIDE SEQUENCE [LARGE SCALE GENOMIC DNA]</scope>
    <source>
        <strain evidence="4">CL2024</strain>
        <tissue evidence="4">Fresh tender leaves</tissue>
    </source>
</reference>
<keyword evidence="1 2" id="KW-0378">Hydrolase</keyword>
<dbReference type="PANTHER" id="PTHR43176:SF14">
    <property type="entry name" value="SMALL RIBOSOMAL SUBUNIT PROTEIN MS47"/>
    <property type="match status" value="1"/>
</dbReference>
<dbReference type="GO" id="GO:0003860">
    <property type="term" value="F:3-hydroxyisobutyryl-CoA hydrolase activity"/>
    <property type="evidence" value="ECO:0007669"/>
    <property type="project" value="UniProtKB-UniRule"/>
</dbReference>
<evidence type="ECO:0000313" key="5">
    <source>
        <dbReference type="Proteomes" id="UP001634007"/>
    </source>
</evidence>
<gene>
    <name evidence="4" type="ORF">ACJRO7_015332</name>
</gene>
<comment type="similarity">
    <text evidence="2">Belongs to the enoyl-CoA hydratase/isomerase family.</text>
</comment>
<dbReference type="PANTHER" id="PTHR43176">
    <property type="entry name" value="3-HYDROXYISOBUTYRYL-COA HYDROLASE-RELATED"/>
    <property type="match status" value="1"/>
</dbReference>
<name>A0ABD3LDP4_EUCGL</name>
<dbReference type="Gene3D" id="3.90.226.10">
    <property type="entry name" value="2-enoyl-CoA Hydratase, Chain A, domain 1"/>
    <property type="match status" value="1"/>
</dbReference>
<comment type="pathway">
    <text evidence="2">Amino-acid degradation; L-valine degradation.</text>
</comment>
<protein>
    <recommendedName>
        <fullName evidence="2">3-hydroxyisobutyryl-CoA hydrolase</fullName>
        <shortName evidence="2">HIB-CoA hydrolase</shortName>
        <shortName evidence="2">HIBYL-CoA-H</shortName>
        <ecNumber evidence="2">3.1.2.4</ecNumber>
    </recommendedName>
    <alternativeName>
        <fullName evidence="2">3-hydroxyisobutyryl-coenzyme A hydrolase</fullName>
    </alternativeName>
</protein>
<evidence type="ECO:0000259" key="3">
    <source>
        <dbReference type="Pfam" id="PF16113"/>
    </source>
</evidence>
<organism evidence="4 5">
    <name type="scientific">Eucalyptus globulus</name>
    <name type="common">Tasmanian blue gum</name>
    <dbReference type="NCBI Taxonomy" id="34317"/>
    <lineage>
        <taxon>Eukaryota</taxon>
        <taxon>Viridiplantae</taxon>
        <taxon>Streptophyta</taxon>
        <taxon>Embryophyta</taxon>
        <taxon>Tracheophyta</taxon>
        <taxon>Spermatophyta</taxon>
        <taxon>Magnoliopsida</taxon>
        <taxon>eudicotyledons</taxon>
        <taxon>Gunneridae</taxon>
        <taxon>Pentapetalae</taxon>
        <taxon>rosids</taxon>
        <taxon>malvids</taxon>
        <taxon>Myrtales</taxon>
        <taxon>Myrtaceae</taxon>
        <taxon>Myrtoideae</taxon>
        <taxon>Eucalypteae</taxon>
        <taxon>Eucalyptus</taxon>
    </lineage>
</organism>
<comment type="function">
    <text evidence="2">Hydrolyzes 3-hydroxyisobutyryl-CoA (HIBYL-CoA), a saline catabolite. Has high activity toward isobutyryl-CoA. Could be an isobutyryl-CoA dehydrogenase that functions in valine catabolism.</text>
</comment>
<dbReference type="InterPro" id="IPR032259">
    <property type="entry name" value="HIBYL-CoA-H"/>
</dbReference>
<dbReference type="InterPro" id="IPR045004">
    <property type="entry name" value="ECH_dom"/>
</dbReference>
<dbReference type="Proteomes" id="UP001634007">
    <property type="component" value="Unassembled WGS sequence"/>
</dbReference>
<dbReference type="Pfam" id="PF16113">
    <property type="entry name" value="ECH_2"/>
    <property type="match status" value="1"/>
</dbReference>
<comment type="catalytic activity">
    <reaction evidence="2">
        <text>3-hydroxy-2-methylpropanoyl-CoA + H2O = 3-hydroxy-2-methylpropanoate + CoA + H(+)</text>
        <dbReference type="Rhea" id="RHEA:20888"/>
        <dbReference type="ChEBI" id="CHEBI:11805"/>
        <dbReference type="ChEBI" id="CHEBI:15377"/>
        <dbReference type="ChEBI" id="CHEBI:15378"/>
        <dbReference type="ChEBI" id="CHEBI:57287"/>
        <dbReference type="ChEBI" id="CHEBI:57340"/>
        <dbReference type="EC" id="3.1.2.4"/>
    </reaction>
</comment>
<evidence type="ECO:0000256" key="1">
    <source>
        <dbReference type="ARBA" id="ARBA00022801"/>
    </source>
</evidence>
<sequence length="209" mass="23432">MASEAGISPHEMFRLATNKTVLSPSKASNRISSDAGASFHLSRLPGYLSLGYYLNGVKMVACRLATHYSLNATSLSQYGDLVYPEMRSIIHKIEVIDKCFSHDTIEEIIHTPEIEAIDSYDEWFAMTLEKLREASPLSLKVTLRFICEGKFQTPGQCLTQEYHISLHGISGEVSKDFNEGVRPRLADKDFAPEWDPPSLEEVTKKMVDS</sequence>
<evidence type="ECO:0000313" key="4">
    <source>
        <dbReference type="EMBL" id="KAL3746355.1"/>
    </source>
</evidence>